<dbReference type="EMBL" id="CP035495">
    <property type="protein sequence ID" value="QAY64641.1"/>
    <property type="molecule type" value="Genomic_DNA"/>
</dbReference>
<accession>A0A4V0YEL6</accession>
<dbReference type="InterPro" id="IPR023346">
    <property type="entry name" value="Lysozyme-like_dom_sf"/>
</dbReference>
<keyword evidence="1" id="KW-0732">Signal</keyword>
<dbReference type="Gene3D" id="1.10.530.10">
    <property type="match status" value="1"/>
</dbReference>
<organism evidence="4 5">
    <name type="scientific">Xylanimonas allomyrinae</name>
    <dbReference type="NCBI Taxonomy" id="2509459"/>
    <lineage>
        <taxon>Bacteria</taxon>
        <taxon>Bacillati</taxon>
        <taxon>Actinomycetota</taxon>
        <taxon>Actinomycetes</taxon>
        <taxon>Micrococcales</taxon>
        <taxon>Promicromonosporaceae</taxon>
        <taxon>Xylanimonas</taxon>
    </lineage>
</organism>
<feature type="region of interest" description="Disordered" evidence="2">
    <location>
        <begin position="1"/>
        <end position="49"/>
    </location>
</feature>
<dbReference type="SMART" id="SM01208">
    <property type="entry name" value="G5"/>
    <property type="match status" value="1"/>
</dbReference>
<evidence type="ECO:0000313" key="5">
    <source>
        <dbReference type="Proteomes" id="UP000291758"/>
    </source>
</evidence>
<dbReference type="InterPro" id="IPR011098">
    <property type="entry name" value="G5_dom"/>
</dbReference>
<dbReference type="InterPro" id="IPR007137">
    <property type="entry name" value="DUF348"/>
</dbReference>
<dbReference type="InterPro" id="IPR008258">
    <property type="entry name" value="Transglycosylase_SLT_dom_1"/>
</dbReference>
<keyword evidence="5" id="KW-1185">Reference proteome</keyword>
<reference evidence="4 5" key="1">
    <citation type="submission" date="2019-01" db="EMBL/GenBank/DDBJ databases">
        <title>Genome sequencing of strain 2JSPR-7.</title>
        <authorList>
            <person name="Heo J."/>
            <person name="Kim S.-J."/>
            <person name="Kim J.-S."/>
            <person name="Hong S.-B."/>
            <person name="Kwon S.-W."/>
        </authorList>
    </citation>
    <scope>NUCLEOTIDE SEQUENCE [LARGE SCALE GENOMIC DNA]</scope>
    <source>
        <strain evidence="4 5">2JSPR-7</strain>
    </source>
</reference>
<evidence type="ECO:0000256" key="1">
    <source>
        <dbReference type="ARBA" id="ARBA00022729"/>
    </source>
</evidence>
<gene>
    <name evidence="4" type="ORF">ET495_17170</name>
</gene>
<dbReference type="OrthoDB" id="9766277at2"/>
<dbReference type="Pfam" id="PF07501">
    <property type="entry name" value="G5"/>
    <property type="match status" value="1"/>
</dbReference>
<feature type="compositionally biased region" description="Low complexity" evidence="2">
    <location>
        <begin position="344"/>
        <end position="355"/>
    </location>
</feature>
<feature type="region of interest" description="Disordered" evidence="2">
    <location>
        <begin position="314"/>
        <end position="361"/>
    </location>
</feature>
<dbReference type="AlphaFoldDB" id="A0A4V0YEL6"/>
<dbReference type="Proteomes" id="UP000291758">
    <property type="component" value="Chromosome"/>
</dbReference>
<evidence type="ECO:0000259" key="3">
    <source>
        <dbReference type="PROSITE" id="PS51109"/>
    </source>
</evidence>
<feature type="domain" description="G5" evidence="3">
    <location>
        <begin position="255"/>
        <end position="335"/>
    </location>
</feature>
<dbReference type="KEGG" id="xyl:ET495_17170"/>
<dbReference type="Pfam" id="PF01464">
    <property type="entry name" value="SLT"/>
    <property type="match status" value="1"/>
</dbReference>
<dbReference type="Pfam" id="PF03990">
    <property type="entry name" value="DUF348"/>
    <property type="match status" value="2"/>
</dbReference>
<protein>
    <submittedName>
        <fullName evidence="4">DUF348 domain-containing protein</fullName>
    </submittedName>
</protein>
<evidence type="ECO:0000256" key="2">
    <source>
        <dbReference type="SAM" id="MobiDB-lite"/>
    </source>
</evidence>
<evidence type="ECO:0000313" key="4">
    <source>
        <dbReference type="EMBL" id="QAY64641.1"/>
    </source>
</evidence>
<dbReference type="SUPFAM" id="SSF53955">
    <property type="entry name" value="Lysozyme-like"/>
    <property type="match status" value="1"/>
</dbReference>
<sequence length="457" mass="46929">MPGEHDVWTSVNTTDHESTATPTEPAADTTATTTATTTDTPARRRSARSRRLPLVAGLVTASLAVSGGAVAYADAHKNVTLDVDGHLTTISTFAGSVQGLLDARGVRVNERDLVSPAADQPLTDGADVVVRYARELTIQADGTQTTTWVTALDAGEALAALAARGNDVALVASRSGERASLALRLDADGPVAVVADGTPTVVPEGRNGIDAALAAAHVTLGAQDTVRVVGLANAGLNAADLQTVAARGAGVAVVVQRVVTQDVTTEHAVPFETQTQDDATLYRDQTKVAQQGQDGVRTVVETVVTVDGAETSRTVKSDEVTTPPVAKIVAQGTKERPQTPPPAAGAGSTGAASGPVMSGSPRAIGQELAAARGWTGEQWQCLDSLFQKESGWNPSAANPSSGAYGIPQALPGSKMGSVAADWRTNPATQITWGLGYIAGRYGTPCTAWGHSQSTGWY</sequence>
<proteinExistence type="predicted"/>
<dbReference type="PROSITE" id="PS51109">
    <property type="entry name" value="G5"/>
    <property type="match status" value="1"/>
</dbReference>
<dbReference type="Gene3D" id="2.20.230.10">
    <property type="entry name" value="Resuscitation-promoting factor rpfb"/>
    <property type="match status" value="1"/>
</dbReference>
<feature type="compositionally biased region" description="Low complexity" evidence="2">
    <location>
        <begin position="19"/>
        <end position="40"/>
    </location>
</feature>
<name>A0A4V0YEL6_9MICO</name>